<proteinExistence type="predicted"/>
<dbReference type="InterPro" id="IPR027417">
    <property type="entry name" value="P-loop_NTPase"/>
</dbReference>
<sequence>MSGFYIKELTIKGNSVSDATVIFTKGLNVINGPSNTGKSFILQCINYVLGAESLKNIKQINGYEKIFLEIRDFDNDEAITLIRMIKEKNIYFYLGTINEFNEKNIEELKQKHDPYKEDNISKFLLKRIGIDTNKFLVCNEKGQKKTLGFRGLANLSLISETEIISEVNSPVFNGEKVNNTYYKCLFRYLLTQKDDIKCEEIEDKKIRAVKLDAKIEYVNQEIEDLEINKKDIEGKLNELAEFKNINEYEQEVKTLEIIIKAKQKELKEKIKKQDELNSKKNRVALLLDKFELLKNQYESDLKRLNFIQSGNQCLNQIKINYCPICNSKVNFNTEDIEDVSLACSKESSKTKKNLIDLKETIESLILEKRSLDEKINIYDNDVTNLSDNIASILNNKLNPLKKIIRDTIMISNLKDRKLQIEEKIINKKKDIIVFSENKKEKQPKLNYELNASDEVYRKFCTSIKNTLIDWKYTSVNEVKFDTKKQDIIVDGEERLSNGKGYRAYFYAAFVVTLMDYLLEKNYPYTRVLVLDSPLTTLKEEEINKGNIEEGDMIEESLQDSMFISLAKNCKNKQVIIIENKEIPEEVEGKCNHIVFTKDKNYGRYGFIPIIQ</sequence>
<organism evidence="2 3">
    <name type="scientific">Clostridium neonatale</name>
    <dbReference type="NCBI Taxonomy" id="137838"/>
    <lineage>
        <taxon>Bacteria</taxon>
        <taxon>Bacillati</taxon>
        <taxon>Bacillota</taxon>
        <taxon>Clostridia</taxon>
        <taxon>Eubacteriales</taxon>
        <taxon>Clostridiaceae</taxon>
        <taxon>Clostridium</taxon>
    </lineage>
</organism>
<name>A0A2A7MD12_9CLOT</name>
<keyword evidence="1" id="KW-0175">Coiled coil</keyword>
<keyword evidence="2" id="KW-0540">Nuclease</keyword>
<reference evidence="2 3" key="1">
    <citation type="submission" date="2017-10" db="EMBL/GenBank/DDBJ databases">
        <title>Effective Description of Clostridium neonatale sp. nov. linked to necrotizing enterocolitis in neonates and a clarification of species assignable to the genus Clostridium (Prazmowski 1880) emend. Lawson and Rainey 2016.</title>
        <authorList>
            <person name="Bernard K."/>
            <person name="Burdz T."/>
            <person name="Wiebe D."/>
            <person name="Balcewich B."/>
            <person name="Alfa M."/>
            <person name="Bernier A.-M."/>
        </authorList>
    </citation>
    <scope>NUCLEOTIDE SEQUENCE [LARGE SCALE GENOMIC DNA]</scope>
    <source>
        <strain evidence="2 3">LCDC99A005</strain>
    </source>
</reference>
<evidence type="ECO:0000313" key="3">
    <source>
        <dbReference type="Proteomes" id="UP000220840"/>
    </source>
</evidence>
<dbReference type="SUPFAM" id="SSF52540">
    <property type="entry name" value="P-loop containing nucleoside triphosphate hydrolases"/>
    <property type="match status" value="1"/>
</dbReference>
<evidence type="ECO:0000313" key="2">
    <source>
        <dbReference type="EMBL" id="PEG29479.1"/>
    </source>
</evidence>
<dbReference type="RefSeq" id="WP_058293380.1">
    <property type="nucleotide sequence ID" value="NZ_CAMTCJ010000142.1"/>
</dbReference>
<dbReference type="STRING" id="137838.GCA_001458595_00392"/>
<dbReference type="Proteomes" id="UP000220840">
    <property type="component" value="Unassembled WGS sequence"/>
</dbReference>
<dbReference type="GO" id="GO:0004527">
    <property type="term" value="F:exonuclease activity"/>
    <property type="evidence" value="ECO:0007669"/>
    <property type="project" value="UniProtKB-KW"/>
</dbReference>
<dbReference type="EMBL" id="PDCJ01000003">
    <property type="protein sequence ID" value="PEG29479.1"/>
    <property type="molecule type" value="Genomic_DNA"/>
</dbReference>
<dbReference type="Gene3D" id="3.40.50.300">
    <property type="entry name" value="P-loop containing nucleotide triphosphate hydrolases"/>
    <property type="match status" value="1"/>
</dbReference>
<accession>A0A2A7MD12</accession>
<feature type="coiled-coil region" evidence="1">
    <location>
        <begin position="208"/>
        <end position="296"/>
    </location>
</feature>
<dbReference type="OrthoDB" id="103556at2"/>
<evidence type="ECO:0000256" key="1">
    <source>
        <dbReference type="SAM" id="Coils"/>
    </source>
</evidence>
<comment type="caution">
    <text evidence="2">The sequence shown here is derived from an EMBL/GenBank/DDBJ whole genome shotgun (WGS) entry which is preliminary data.</text>
</comment>
<gene>
    <name evidence="2" type="ORF">CQ394_16075</name>
</gene>
<keyword evidence="3" id="KW-1185">Reference proteome</keyword>
<protein>
    <submittedName>
        <fullName evidence="2">Exonuclease</fullName>
    </submittedName>
</protein>
<keyword evidence="2" id="KW-0269">Exonuclease</keyword>
<dbReference type="AlphaFoldDB" id="A0A2A7MD12"/>
<keyword evidence="2" id="KW-0378">Hydrolase</keyword>